<dbReference type="PANTHER" id="PTHR33236">
    <property type="entry name" value="INTRAFLAGELLAR TRANSPORT PROTEIN 122 FAMILY PROTEIN-RELATED"/>
    <property type="match status" value="1"/>
</dbReference>
<evidence type="ECO:0000313" key="3">
    <source>
        <dbReference type="Proteomes" id="UP000789390"/>
    </source>
</evidence>
<dbReference type="EMBL" id="CAKKLH010000268">
    <property type="protein sequence ID" value="CAH0107326.1"/>
    <property type="molecule type" value="Genomic_DNA"/>
</dbReference>
<reference evidence="2" key="1">
    <citation type="submission" date="2021-11" db="EMBL/GenBank/DDBJ databases">
        <authorList>
            <person name="Schell T."/>
        </authorList>
    </citation>
    <scope>NUCLEOTIDE SEQUENCE</scope>
    <source>
        <strain evidence="2">M5</strain>
    </source>
</reference>
<gene>
    <name evidence="2" type="ORF">DGAL_LOCUS10618</name>
</gene>
<dbReference type="AlphaFoldDB" id="A0A8J2WHF3"/>
<dbReference type="Proteomes" id="UP000789390">
    <property type="component" value="Unassembled WGS sequence"/>
</dbReference>
<name>A0A8J2WHF3_9CRUS</name>
<dbReference type="PANTHER" id="PTHR33236:SF5">
    <property type="entry name" value="CUB DOMAIN-CONTAINING PROTEIN"/>
    <property type="match status" value="1"/>
</dbReference>
<protein>
    <recommendedName>
        <fullName evidence="1">CUB domain-containing protein</fullName>
    </recommendedName>
</protein>
<dbReference type="Pfam" id="PF26080">
    <property type="entry name" value="CUB_animal"/>
    <property type="match status" value="1"/>
</dbReference>
<organism evidence="2 3">
    <name type="scientific">Daphnia galeata</name>
    <dbReference type="NCBI Taxonomy" id="27404"/>
    <lineage>
        <taxon>Eukaryota</taxon>
        <taxon>Metazoa</taxon>
        <taxon>Ecdysozoa</taxon>
        <taxon>Arthropoda</taxon>
        <taxon>Crustacea</taxon>
        <taxon>Branchiopoda</taxon>
        <taxon>Diplostraca</taxon>
        <taxon>Cladocera</taxon>
        <taxon>Anomopoda</taxon>
        <taxon>Daphniidae</taxon>
        <taxon>Daphnia</taxon>
    </lineage>
</organism>
<evidence type="ECO:0000259" key="1">
    <source>
        <dbReference type="Pfam" id="PF26080"/>
    </source>
</evidence>
<feature type="domain" description="CUB" evidence="1">
    <location>
        <begin position="130"/>
        <end position="245"/>
    </location>
</feature>
<sequence>MMSSSSTDFDNILCLERKENFELKDVETFLFTYRRVDVTSQPCLTTSSCQTAIRRVLFTSAYGYTTNPQDFSYRLPIARIPGYVSAYEGRTPPNNQFKKYSNNVYDDNNQPENRFALGGFGANLINTACTPTTGGNSFLLTGAANTAIVGTGANNLCYYDFLAIAGGFNPVTGEAADRFCGGALSPVATTAAPGNTVCTKIRPFRMTYGTDSLEPPADDTVVVAAPTTPYLAITDTDNTGFCLDYLER</sequence>
<accession>A0A8J2WHF3</accession>
<dbReference type="InterPro" id="IPR058698">
    <property type="entry name" value="CUB_metazoa"/>
</dbReference>
<comment type="caution">
    <text evidence="2">The sequence shown here is derived from an EMBL/GenBank/DDBJ whole genome shotgun (WGS) entry which is preliminary data.</text>
</comment>
<proteinExistence type="predicted"/>
<evidence type="ECO:0000313" key="2">
    <source>
        <dbReference type="EMBL" id="CAH0107326.1"/>
    </source>
</evidence>
<keyword evidence="3" id="KW-1185">Reference proteome</keyword>